<keyword evidence="2" id="KW-1185">Reference proteome</keyword>
<evidence type="ECO:0000313" key="1">
    <source>
        <dbReference type="EMBL" id="GFN75033.1"/>
    </source>
</evidence>
<organism evidence="1 2">
    <name type="scientific">Plakobranchus ocellatus</name>
    <dbReference type="NCBI Taxonomy" id="259542"/>
    <lineage>
        <taxon>Eukaryota</taxon>
        <taxon>Metazoa</taxon>
        <taxon>Spiralia</taxon>
        <taxon>Lophotrochozoa</taxon>
        <taxon>Mollusca</taxon>
        <taxon>Gastropoda</taxon>
        <taxon>Heterobranchia</taxon>
        <taxon>Euthyneura</taxon>
        <taxon>Panpulmonata</taxon>
        <taxon>Sacoglossa</taxon>
        <taxon>Placobranchoidea</taxon>
        <taxon>Plakobranchidae</taxon>
        <taxon>Plakobranchus</taxon>
    </lineage>
</organism>
<dbReference type="EMBL" id="BLXT01000208">
    <property type="protein sequence ID" value="GFN75033.1"/>
    <property type="molecule type" value="Genomic_DNA"/>
</dbReference>
<comment type="caution">
    <text evidence="1">The sequence shown here is derived from an EMBL/GenBank/DDBJ whole genome shotgun (WGS) entry which is preliminary data.</text>
</comment>
<evidence type="ECO:0000313" key="2">
    <source>
        <dbReference type="Proteomes" id="UP000735302"/>
    </source>
</evidence>
<accession>A0AAV3XYL4</accession>
<name>A0AAV3XYL4_9GAST</name>
<gene>
    <name evidence="1" type="ORF">PoB_000153900</name>
</gene>
<proteinExistence type="predicted"/>
<sequence>MTEEISTKQCMIPNPVTTNGGTIVPKPLITWLDRPPSKTRLEWLCLVPPPRTATTYRPSCHIAFRLRYLSWIAVDKIIFALTIPLQV</sequence>
<protein>
    <submittedName>
        <fullName evidence="1">Uncharacterized protein</fullName>
    </submittedName>
</protein>
<reference evidence="1 2" key="1">
    <citation type="journal article" date="2021" name="Elife">
        <title>Chloroplast acquisition without the gene transfer in kleptoplastic sea slugs, Plakobranchus ocellatus.</title>
        <authorList>
            <person name="Maeda T."/>
            <person name="Takahashi S."/>
            <person name="Yoshida T."/>
            <person name="Shimamura S."/>
            <person name="Takaki Y."/>
            <person name="Nagai Y."/>
            <person name="Toyoda A."/>
            <person name="Suzuki Y."/>
            <person name="Arimoto A."/>
            <person name="Ishii H."/>
            <person name="Satoh N."/>
            <person name="Nishiyama T."/>
            <person name="Hasebe M."/>
            <person name="Maruyama T."/>
            <person name="Minagawa J."/>
            <person name="Obokata J."/>
            <person name="Shigenobu S."/>
        </authorList>
    </citation>
    <scope>NUCLEOTIDE SEQUENCE [LARGE SCALE GENOMIC DNA]</scope>
</reference>
<dbReference type="AlphaFoldDB" id="A0AAV3XYL4"/>
<dbReference type="Proteomes" id="UP000735302">
    <property type="component" value="Unassembled WGS sequence"/>
</dbReference>